<dbReference type="STRING" id="416591.Tlet_0438"/>
<protein>
    <submittedName>
        <fullName evidence="2">Uncharacterized protein</fullName>
    </submittedName>
</protein>
<sequence length="121" mass="13699" precursor="true">MSRRNKFFRKADFLVILVILLIIVISFFVKDKNSSQVEVWKNGEIAMVIKQAGEYELREGDNHLMNIYFDGKTVFVKNSSCSLKICEKTGKVGPGGVIICVPNRVLIKFSGKMPKADVITW</sequence>
<evidence type="ECO:0000313" key="3">
    <source>
        <dbReference type="Proteomes" id="UP000002016"/>
    </source>
</evidence>
<dbReference type="OrthoDB" id="47603at2"/>
<evidence type="ECO:0000313" key="2">
    <source>
        <dbReference type="EMBL" id="ABV33005.1"/>
    </source>
</evidence>
<dbReference type="eggNOG" id="COG5341">
    <property type="taxonomic scope" value="Bacteria"/>
</dbReference>
<reference evidence="2 3" key="2">
    <citation type="journal article" date="2009" name="Proc. Natl. Acad. Sci. U.S.A.">
        <title>On the chimeric nature, thermophilic origin, and phylogenetic placement of the Thermotogales.</title>
        <authorList>
            <person name="Zhaxybayeva O."/>
            <person name="Swithers K.S."/>
            <person name="Lapierre P."/>
            <person name="Fournier G.P."/>
            <person name="Bickhart D.M."/>
            <person name="DeBoy R.T."/>
            <person name="Nelson K.E."/>
            <person name="Nesbo C.L."/>
            <person name="Doolittle W.F."/>
            <person name="Gogarten J.P."/>
            <person name="Noll K.M."/>
        </authorList>
    </citation>
    <scope>NUCLEOTIDE SEQUENCE [LARGE SCALE GENOMIC DNA]</scope>
    <source>
        <strain evidence="3">ATCC BAA-301 / DSM 14385 / NBRC 107922 / TMO</strain>
    </source>
</reference>
<keyword evidence="1" id="KW-0812">Transmembrane</keyword>
<keyword evidence="1" id="KW-1133">Transmembrane helix</keyword>
<dbReference type="CDD" id="cd09846">
    <property type="entry name" value="DUF1312"/>
    <property type="match status" value="1"/>
</dbReference>
<evidence type="ECO:0000256" key="1">
    <source>
        <dbReference type="SAM" id="Phobius"/>
    </source>
</evidence>
<proteinExistence type="predicted"/>
<organism evidence="2 3">
    <name type="scientific">Pseudothermotoga lettingae (strain ATCC BAA-301 / DSM 14385 / NBRC 107922 / TMO)</name>
    <name type="common">Thermotoga lettingae</name>
    <dbReference type="NCBI Taxonomy" id="416591"/>
    <lineage>
        <taxon>Bacteria</taxon>
        <taxon>Thermotogati</taxon>
        <taxon>Thermotogota</taxon>
        <taxon>Thermotogae</taxon>
        <taxon>Thermotogales</taxon>
        <taxon>Thermotogaceae</taxon>
        <taxon>Pseudothermotoga</taxon>
    </lineage>
</organism>
<dbReference type="KEGG" id="tle:Tlet_0438"/>
<keyword evidence="1" id="KW-0472">Membrane</keyword>
<dbReference type="RefSeq" id="WP_012002486.1">
    <property type="nucleotide sequence ID" value="NC_009828.1"/>
</dbReference>
<gene>
    <name evidence="2" type="ordered locus">Tlet_0438</name>
</gene>
<dbReference type="Pfam" id="PF07009">
    <property type="entry name" value="NusG_II"/>
    <property type="match status" value="1"/>
</dbReference>
<dbReference type="Gene3D" id="2.60.320.10">
    <property type="entry name" value="N-utilization substance G protein NusG, insert domain"/>
    <property type="match status" value="1"/>
</dbReference>
<dbReference type="AlphaFoldDB" id="A8F4C1"/>
<dbReference type="InterPro" id="IPR038690">
    <property type="entry name" value="NusG_2_sf"/>
</dbReference>
<dbReference type="HOGENOM" id="CLU_130936_3_1_0"/>
<name>A8F4C1_PSELT</name>
<reference evidence="2 3" key="1">
    <citation type="submission" date="2007-08" db="EMBL/GenBank/DDBJ databases">
        <title>Complete sequence of Thermotoga lettingae TMO.</title>
        <authorList>
            <consortium name="US DOE Joint Genome Institute"/>
            <person name="Copeland A."/>
            <person name="Lucas S."/>
            <person name="Lapidus A."/>
            <person name="Barry K."/>
            <person name="Glavina del Rio T."/>
            <person name="Dalin E."/>
            <person name="Tice H."/>
            <person name="Pitluck S."/>
            <person name="Foster B."/>
            <person name="Bruce D."/>
            <person name="Schmutz J."/>
            <person name="Larimer F."/>
            <person name="Land M."/>
            <person name="Hauser L."/>
            <person name="Kyrpides N."/>
            <person name="Mikhailova N."/>
            <person name="Nelson K."/>
            <person name="Gogarten J.P."/>
            <person name="Noll K."/>
            <person name="Richardson P."/>
        </authorList>
    </citation>
    <scope>NUCLEOTIDE SEQUENCE [LARGE SCALE GENOMIC DNA]</scope>
    <source>
        <strain evidence="3">ATCC BAA-301 / DSM 14385 / NBRC 107922 / TMO</strain>
    </source>
</reference>
<keyword evidence="3" id="KW-1185">Reference proteome</keyword>
<accession>A8F4C1</accession>
<dbReference type="Proteomes" id="UP000002016">
    <property type="component" value="Chromosome"/>
</dbReference>
<feature type="transmembrane region" description="Helical" evidence="1">
    <location>
        <begin position="12"/>
        <end position="29"/>
    </location>
</feature>
<dbReference type="EMBL" id="CP000812">
    <property type="protein sequence ID" value="ABV33005.1"/>
    <property type="molecule type" value="Genomic_DNA"/>
</dbReference>